<dbReference type="SUPFAM" id="SSF46785">
    <property type="entry name" value="Winged helix' DNA-binding domain"/>
    <property type="match status" value="1"/>
</dbReference>
<dbReference type="SUPFAM" id="SSF52794">
    <property type="entry name" value="PTS system IIB component-like"/>
    <property type="match status" value="1"/>
</dbReference>
<dbReference type="SUPFAM" id="SSF63520">
    <property type="entry name" value="PTS-regulatory domain, PRD"/>
    <property type="match status" value="2"/>
</dbReference>
<keyword evidence="5" id="KW-0804">Transcription</keyword>
<dbReference type="InterPro" id="IPR036390">
    <property type="entry name" value="WH_DNA-bd_sf"/>
</dbReference>
<dbReference type="SUPFAM" id="SSF55804">
    <property type="entry name" value="Phoshotransferase/anion transport protein"/>
    <property type="match status" value="1"/>
</dbReference>
<evidence type="ECO:0000259" key="7">
    <source>
        <dbReference type="PROSITE" id="PS51099"/>
    </source>
</evidence>
<evidence type="ECO:0000313" key="10">
    <source>
        <dbReference type="Proteomes" id="UP000260721"/>
    </source>
</evidence>
<dbReference type="Gene3D" id="3.40.50.2300">
    <property type="match status" value="1"/>
</dbReference>
<evidence type="ECO:0000256" key="4">
    <source>
        <dbReference type="ARBA" id="ARBA00023159"/>
    </source>
</evidence>
<dbReference type="GO" id="GO:0006355">
    <property type="term" value="P:regulation of DNA-templated transcription"/>
    <property type="evidence" value="ECO:0007669"/>
    <property type="project" value="InterPro"/>
</dbReference>
<organism evidence="9 10">
    <name type="scientific">Faecalicoccus pleomorphus</name>
    <dbReference type="NCBI Taxonomy" id="1323"/>
    <lineage>
        <taxon>Bacteria</taxon>
        <taxon>Bacillati</taxon>
        <taxon>Bacillota</taxon>
        <taxon>Erysipelotrichia</taxon>
        <taxon>Erysipelotrichales</taxon>
        <taxon>Erysipelotrichaceae</taxon>
        <taxon>Faecalicoccus</taxon>
    </lineage>
</organism>
<evidence type="ECO:0000256" key="2">
    <source>
        <dbReference type="ARBA" id="ARBA00022737"/>
    </source>
</evidence>
<keyword evidence="1" id="KW-0808">Transferase</keyword>
<comment type="caution">
    <text evidence="9">The sequence shown here is derived from an EMBL/GenBank/DDBJ whole genome shotgun (WGS) entry which is preliminary data.</text>
</comment>
<dbReference type="InterPro" id="IPR011608">
    <property type="entry name" value="PRD"/>
</dbReference>
<keyword evidence="2" id="KW-0677">Repeat</keyword>
<feature type="domain" description="PTS EIIB type-2" evidence="7">
    <location>
        <begin position="417"/>
        <end position="512"/>
    </location>
</feature>
<evidence type="ECO:0000259" key="8">
    <source>
        <dbReference type="PROSITE" id="PS51372"/>
    </source>
</evidence>
<feature type="domain" description="PRD" evidence="8">
    <location>
        <begin position="304"/>
        <end position="411"/>
    </location>
</feature>
<name>A0A3E3E6U1_9FIRM</name>
<dbReference type="Pfam" id="PF00359">
    <property type="entry name" value="PTS_EIIA_2"/>
    <property type="match status" value="1"/>
</dbReference>
<dbReference type="PROSITE" id="PS51094">
    <property type="entry name" value="PTS_EIIA_TYPE_2"/>
    <property type="match status" value="1"/>
</dbReference>
<sequence>MIFMLNQREIKIIKFLENKNEYVSGKELATFLEISSKTLRNDIHILNRTLITFGATISGIKGKGYRLIINDLEQFSSFKDGLIADQINSSIMIPTSHEGRVNYIILKLLHKELDNHQIVTQGVLCESLYIGLTTLKQDMADVRKILSSFNLSIVKDGIKGIRIQGKEEDIRKALHYYISREKEGFLIDFKSIIPFFGEEETTLADQILRSCLERHQLTITDIGYVNLLMHILISIQRVRSKNLISVVEHDESLFETKENHVAKDIKRDIENALKIELPDEEVYYITIHLLTRKVSIMNLDEKISMNQDYQDIVKKTLVYLKEKLDLDFCRDSILVNSLTVHLQSALNRIRFGMNVSNALLVDIQKNYSFAYKIASVASQYIEEQLTVKVNDDEIGYIALHFGAALERMKTPYENEKLRAIIVCASGLGTAVLLSAKIKSHFSQWVGVTQVISLNELKNVDRESFDVVFSTVDIDSKEYGLLGKQVLRIPVILSTKDIKYVEEQILKDRKTYLDFLKYTDEKLFFNNTNFSTRQEALGFILDNMVKNEYLNREDIEKFYKRENISSTEIGNLTAIPHAIELDPPISKVAILINDKPFLWEREKVRLVILLSIRKELFKDFETIFEGMYEILSDESTVFSILKVKTYQEFIRLLR</sequence>
<keyword evidence="4" id="KW-0010">Activator</keyword>
<dbReference type="InterPro" id="IPR036095">
    <property type="entry name" value="PTS_EIIB-like_sf"/>
</dbReference>
<dbReference type="Pfam" id="PF00874">
    <property type="entry name" value="PRD"/>
    <property type="match status" value="2"/>
</dbReference>
<dbReference type="EMBL" id="QUSK01000004">
    <property type="protein sequence ID" value="RGD77659.1"/>
    <property type="molecule type" value="Genomic_DNA"/>
</dbReference>
<keyword evidence="3" id="KW-0805">Transcription regulation</keyword>
<dbReference type="PROSITE" id="PS51372">
    <property type="entry name" value="PRD_2"/>
    <property type="match status" value="2"/>
</dbReference>
<dbReference type="Proteomes" id="UP000260721">
    <property type="component" value="Unassembled WGS sequence"/>
</dbReference>
<dbReference type="InterPro" id="IPR016152">
    <property type="entry name" value="PTrfase/Anion_transptr"/>
</dbReference>
<dbReference type="Gene3D" id="1.10.1790.10">
    <property type="entry name" value="PRD domain"/>
    <property type="match status" value="2"/>
</dbReference>
<dbReference type="GO" id="GO:0009401">
    <property type="term" value="P:phosphoenolpyruvate-dependent sugar phosphotransferase system"/>
    <property type="evidence" value="ECO:0007669"/>
    <property type="project" value="InterPro"/>
</dbReference>
<dbReference type="Pfam" id="PF05043">
    <property type="entry name" value="Mga"/>
    <property type="match status" value="1"/>
</dbReference>
<evidence type="ECO:0000256" key="3">
    <source>
        <dbReference type="ARBA" id="ARBA00023015"/>
    </source>
</evidence>
<dbReference type="CDD" id="cd05568">
    <property type="entry name" value="PTS_IIB_bgl_like"/>
    <property type="match status" value="1"/>
</dbReference>
<accession>A0A3E3E6U1</accession>
<dbReference type="GO" id="GO:0008982">
    <property type="term" value="F:protein-N(PI)-phosphohistidine-sugar phosphotransferase activity"/>
    <property type="evidence" value="ECO:0007669"/>
    <property type="project" value="InterPro"/>
</dbReference>
<dbReference type="InterPro" id="IPR036634">
    <property type="entry name" value="PRD_sf"/>
</dbReference>
<dbReference type="InterPro" id="IPR007737">
    <property type="entry name" value="Mga_HTH"/>
</dbReference>
<dbReference type="PANTHER" id="PTHR30185">
    <property type="entry name" value="CRYPTIC BETA-GLUCOSIDE BGL OPERON ANTITERMINATOR"/>
    <property type="match status" value="1"/>
</dbReference>
<dbReference type="InterPro" id="IPR013196">
    <property type="entry name" value="HTH_11"/>
</dbReference>
<proteinExistence type="predicted"/>
<dbReference type="AlphaFoldDB" id="A0A3E3E6U1"/>
<dbReference type="PROSITE" id="PS51099">
    <property type="entry name" value="PTS_EIIB_TYPE_2"/>
    <property type="match status" value="1"/>
</dbReference>
<dbReference type="Gene3D" id="3.40.930.10">
    <property type="entry name" value="Mannitol-specific EII, Chain A"/>
    <property type="match status" value="1"/>
</dbReference>
<dbReference type="InterPro" id="IPR036388">
    <property type="entry name" value="WH-like_DNA-bd_sf"/>
</dbReference>
<dbReference type="InterPro" id="IPR050661">
    <property type="entry name" value="BglG_antiterminators"/>
</dbReference>
<dbReference type="InterPro" id="IPR013011">
    <property type="entry name" value="PTS_EIIB_2"/>
</dbReference>
<evidence type="ECO:0000313" key="9">
    <source>
        <dbReference type="EMBL" id="RGD77659.1"/>
    </source>
</evidence>
<feature type="domain" description="PRD" evidence="8">
    <location>
        <begin position="195"/>
        <end position="299"/>
    </location>
</feature>
<feature type="domain" description="PTS EIIA type-2" evidence="6">
    <location>
        <begin position="516"/>
        <end position="653"/>
    </location>
</feature>
<reference evidence="9 10" key="1">
    <citation type="submission" date="2018-08" db="EMBL/GenBank/DDBJ databases">
        <title>A genome reference for cultivated species of the human gut microbiota.</title>
        <authorList>
            <person name="Zou Y."/>
            <person name="Xue W."/>
            <person name="Luo G."/>
        </authorList>
    </citation>
    <scope>NUCLEOTIDE SEQUENCE [LARGE SCALE GENOMIC DNA]</scope>
    <source>
        <strain evidence="9 10">TF08-11</strain>
    </source>
</reference>
<evidence type="ECO:0000256" key="1">
    <source>
        <dbReference type="ARBA" id="ARBA00022679"/>
    </source>
</evidence>
<dbReference type="Pfam" id="PF08279">
    <property type="entry name" value="HTH_11"/>
    <property type="match status" value="1"/>
</dbReference>
<dbReference type="PANTHER" id="PTHR30185:SF13">
    <property type="entry name" value="LICABCH OPERON REGULATOR-RELATED"/>
    <property type="match status" value="1"/>
</dbReference>
<evidence type="ECO:0000256" key="5">
    <source>
        <dbReference type="ARBA" id="ARBA00023163"/>
    </source>
</evidence>
<gene>
    <name evidence="9" type="ORF">DXC78_02500</name>
</gene>
<dbReference type="InterPro" id="IPR002178">
    <property type="entry name" value="PTS_EIIA_type-2_dom"/>
</dbReference>
<protein>
    <submittedName>
        <fullName evidence="9">Transcription antiterminator</fullName>
    </submittedName>
</protein>
<dbReference type="Gene3D" id="1.10.10.10">
    <property type="entry name" value="Winged helix-like DNA-binding domain superfamily/Winged helix DNA-binding domain"/>
    <property type="match status" value="1"/>
</dbReference>
<evidence type="ECO:0000259" key="6">
    <source>
        <dbReference type="PROSITE" id="PS51094"/>
    </source>
</evidence>